<sequence length="490" mass="55405">MSDKRPILPRPQGASSSEPSHFGPTASTGKRPSEGLKRSVVKAACEPCRKRKIKCDGVRPKCDACTRKGIDSDCKYPVEPGQSRYTNASKQVLLFQRFIEGLNKLEDKTVGMVLVSELCTDKFRDLESAVSRLTGLDSETMSPFETDGMDEPTDAEDTPDDRRWYSADGSGERMPIDMNDFHSHESPAPGNWQDPTDSLGQASSTLPYYMADGVQDDEPSSPDLGKYVFIPWLRTKHLLLYRDHVRSHIPIQFIQISNEIDDHECNTLYTEFIKAKQQLLANGHDMSEVIGLDTINPSKLLSSEDTPGNGPQSISQWANGIVGEVRTMCIAEKLATMIMITSLARWQILPNLEHYESIPKCMIPTPCQVAISHPAWMDYIPWPEIRDHFIKLAPDVSSHTNIVSQLMQHTHLNWPHNQQDMVLINPLSGTLIIREDFEVWAKDINNWSLNSTILKHFPALEHKAWIKNHDRSISPEQDMDDFRDLIEVES</sequence>
<feature type="compositionally biased region" description="Polar residues" evidence="2">
    <location>
        <begin position="13"/>
        <end position="30"/>
    </location>
</feature>
<evidence type="ECO:0000259" key="3">
    <source>
        <dbReference type="PROSITE" id="PS50048"/>
    </source>
</evidence>
<reference evidence="4" key="1">
    <citation type="journal article" date="2020" name="Stud. Mycol.">
        <title>101 Dothideomycetes genomes: a test case for predicting lifestyles and emergence of pathogens.</title>
        <authorList>
            <person name="Haridas S."/>
            <person name="Albert R."/>
            <person name="Binder M."/>
            <person name="Bloem J."/>
            <person name="Labutti K."/>
            <person name="Salamov A."/>
            <person name="Andreopoulos B."/>
            <person name="Baker S."/>
            <person name="Barry K."/>
            <person name="Bills G."/>
            <person name="Bluhm B."/>
            <person name="Cannon C."/>
            <person name="Castanera R."/>
            <person name="Culley D."/>
            <person name="Daum C."/>
            <person name="Ezra D."/>
            <person name="Gonzalez J."/>
            <person name="Henrissat B."/>
            <person name="Kuo A."/>
            <person name="Liang C."/>
            <person name="Lipzen A."/>
            <person name="Lutzoni F."/>
            <person name="Magnuson J."/>
            <person name="Mondo S."/>
            <person name="Nolan M."/>
            <person name="Ohm R."/>
            <person name="Pangilinan J."/>
            <person name="Park H.-J."/>
            <person name="Ramirez L."/>
            <person name="Alfaro M."/>
            <person name="Sun H."/>
            <person name="Tritt A."/>
            <person name="Yoshinaga Y."/>
            <person name="Zwiers L.-H."/>
            <person name="Turgeon B."/>
            <person name="Goodwin S."/>
            <person name="Spatafora J."/>
            <person name="Crous P."/>
            <person name="Grigoriev I."/>
        </authorList>
    </citation>
    <scope>NUCLEOTIDE SEQUENCE</scope>
    <source>
        <strain evidence="4">CBS 115976</strain>
    </source>
</reference>
<dbReference type="PANTHER" id="PTHR37012">
    <property type="entry name" value="B-ZIP TRANSCRIPTION FACTOR (EUROFUNG)-RELATED"/>
    <property type="match status" value="1"/>
</dbReference>
<organism evidence="4 5">
    <name type="scientific">Microthyrium microscopicum</name>
    <dbReference type="NCBI Taxonomy" id="703497"/>
    <lineage>
        <taxon>Eukaryota</taxon>
        <taxon>Fungi</taxon>
        <taxon>Dikarya</taxon>
        <taxon>Ascomycota</taxon>
        <taxon>Pezizomycotina</taxon>
        <taxon>Dothideomycetes</taxon>
        <taxon>Dothideomycetes incertae sedis</taxon>
        <taxon>Microthyriales</taxon>
        <taxon>Microthyriaceae</taxon>
        <taxon>Microthyrium</taxon>
    </lineage>
</organism>
<dbReference type="Proteomes" id="UP000799302">
    <property type="component" value="Unassembled WGS sequence"/>
</dbReference>
<feature type="compositionally biased region" description="Acidic residues" evidence="2">
    <location>
        <begin position="147"/>
        <end position="159"/>
    </location>
</feature>
<keyword evidence="1" id="KW-0539">Nucleus</keyword>
<dbReference type="PROSITE" id="PS00463">
    <property type="entry name" value="ZN2_CY6_FUNGAL_1"/>
    <property type="match status" value="1"/>
</dbReference>
<dbReference type="GO" id="GO:0008270">
    <property type="term" value="F:zinc ion binding"/>
    <property type="evidence" value="ECO:0007669"/>
    <property type="project" value="InterPro"/>
</dbReference>
<evidence type="ECO:0000256" key="1">
    <source>
        <dbReference type="ARBA" id="ARBA00023242"/>
    </source>
</evidence>
<feature type="region of interest" description="Disordered" evidence="2">
    <location>
        <begin position="1"/>
        <end position="38"/>
    </location>
</feature>
<dbReference type="InterPro" id="IPR001138">
    <property type="entry name" value="Zn2Cys6_DnaBD"/>
</dbReference>
<dbReference type="OrthoDB" id="2985014at2759"/>
<evidence type="ECO:0000313" key="4">
    <source>
        <dbReference type="EMBL" id="KAF2666194.1"/>
    </source>
</evidence>
<dbReference type="SMART" id="SM00066">
    <property type="entry name" value="GAL4"/>
    <property type="match status" value="1"/>
</dbReference>
<dbReference type="Pfam" id="PF00172">
    <property type="entry name" value="Zn_clus"/>
    <property type="match status" value="1"/>
</dbReference>
<dbReference type="GO" id="GO:0000981">
    <property type="term" value="F:DNA-binding transcription factor activity, RNA polymerase II-specific"/>
    <property type="evidence" value="ECO:0007669"/>
    <property type="project" value="InterPro"/>
</dbReference>
<proteinExistence type="predicted"/>
<dbReference type="SUPFAM" id="SSF57701">
    <property type="entry name" value="Zn2/Cys6 DNA-binding domain"/>
    <property type="match status" value="1"/>
</dbReference>
<dbReference type="Gene3D" id="4.10.240.10">
    <property type="entry name" value="Zn(2)-C6 fungal-type DNA-binding domain"/>
    <property type="match status" value="1"/>
</dbReference>
<evidence type="ECO:0000313" key="5">
    <source>
        <dbReference type="Proteomes" id="UP000799302"/>
    </source>
</evidence>
<feature type="region of interest" description="Disordered" evidence="2">
    <location>
        <begin position="138"/>
        <end position="171"/>
    </location>
</feature>
<dbReference type="Pfam" id="PF11905">
    <property type="entry name" value="DUF3425"/>
    <property type="match status" value="1"/>
</dbReference>
<keyword evidence="5" id="KW-1185">Reference proteome</keyword>
<dbReference type="AlphaFoldDB" id="A0A6A6U5H2"/>
<dbReference type="PANTHER" id="PTHR37012:SF2">
    <property type="entry name" value="BZIP DOMAIN-CONTAINING PROTEIN-RELATED"/>
    <property type="match status" value="1"/>
</dbReference>
<dbReference type="InterPro" id="IPR021833">
    <property type="entry name" value="DUF3425"/>
</dbReference>
<name>A0A6A6U5H2_9PEZI</name>
<accession>A0A6A6U5H2</accession>
<dbReference type="PROSITE" id="PS50048">
    <property type="entry name" value="ZN2_CY6_FUNGAL_2"/>
    <property type="match status" value="1"/>
</dbReference>
<gene>
    <name evidence="4" type="ORF">BT63DRAFT_416597</name>
</gene>
<dbReference type="EMBL" id="MU004239">
    <property type="protein sequence ID" value="KAF2666194.1"/>
    <property type="molecule type" value="Genomic_DNA"/>
</dbReference>
<protein>
    <recommendedName>
        <fullName evidence="3">Zn(2)-C6 fungal-type domain-containing protein</fullName>
    </recommendedName>
</protein>
<dbReference type="CDD" id="cd00067">
    <property type="entry name" value="GAL4"/>
    <property type="match status" value="1"/>
</dbReference>
<dbReference type="InterPro" id="IPR036864">
    <property type="entry name" value="Zn2-C6_fun-type_DNA-bd_sf"/>
</dbReference>
<feature type="domain" description="Zn(2)-C6 fungal-type" evidence="3">
    <location>
        <begin position="44"/>
        <end position="76"/>
    </location>
</feature>
<feature type="compositionally biased region" description="Basic and acidic residues" evidence="2">
    <location>
        <begin position="160"/>
        <end position="171"/>
    </location>
</feature>
<evidence type="ECO:0000256" key="2">
    <source>
        <dbReference type="SAM" id="MobiDB-lite"/>
    </source>
</evidence>